<dbReference type="Proteomes" id="UP000005101">
    <property type="component" value="Unassembled WGS sequence"/>
</dbReference>
<keyword evidence="1" id="KW-0812">Transmembrane</keyword>
<accession>A0ABN0BS24</accession>
<keyword evidence="1" id="KW-0472">Membrane</keyword>
<evidence type="ECO:0000256" key="1">
    <source>
        <dbReference type="SAM" id="Phobius"/>
    </source>
</evidence>
<feature type="transmembrane region" description="Helical" evidence="1">
    <location>
        <begin position="6"/>
        <end position="29"/>
    </location>
</feature>
<keyword evidence="1" id="KW-1133">Transmembrane helix</keyword>
<gene>
    <name evidence="2" type="ORF">BFAG_04212</name>
</gene>
<protein>
    <submittedName>
        <fullName evidence="2">Uncharacterized protein</fullName>
    </submittedName>
</protein>
<keyword evidence="3" id="KW-1185">Reference proteome</keyword>
<sequence length="47" mass="5448">MMGNMFVINLLYTYCLGFRGFFLLILFLIEKGQSPPDFAPSNLFPRN</sequence>
<evidence type="ECO:0000313" key="3">
    <source>
        <dbReference type="Proteomes" id="UP000005101"/>
    </source>
</evidence>
<reference evidence="2 3" key="1">
    <citation type="submission" date="2008-12" db="EMBL/GenBank/DDBJ databases">
        <title>Annotation of Bacteroides fragilis strain 3_1_12.</title>
        <authorList>
            <consortium name="The Broad Institute Genome Sequencing Platform"/>
            <person name="Ward D."/>
            <person name="Young S.K."/>
            <person name="Kodira C.D."/>
            <person name="Zeng Q."/>
            <person name="Koehrsen M."/>
            <person name="Alvarado L."/>
            <person name="Berlin A."/>
            <person name="Borenstein D."/>
            <person name="Chen Z."/>
            <person name="Engels R."/>
            <person name="Freedman E."/>
            <person name="Gellesch M."/>
            <person name="Goldberg J."/>
            <person name="Griggs A."/>
            <person name="Gujja S."/>
            <person name="Heiman D."/>
            <person name="Hepburn T."/>
            <person name="Howarth C."/>
            <person name="Jen D."/>
            <person name="Larson L."/>
            <person name="Lewis B."/>
            <person name="Mehta T."/>
            <person name="Park D."/>
            <person name="Pearson M."/>
            <person name="Roberts A."/>
            <person name="Saif S."/>
            <person name="Shea T."/>
            <person name="Shenoy N."/>
            <person name="Sisk P."/>
            <person name="Stolte C."/>
            <person name="Sykes S."/>
            <person name="Walk T."/>
            <person name="White J."/>
            <person name="Yandava C."/>
            <person name="Allen-Vercoe E."/>
            <person name="Strauss J."/>
            <person name="Ambrose C."/>
            <person name="Lander E."/>
            <person name="Nusbaum C."/>
            <person name="Galagan J."/>
            <person name="Birren B."/>
        </authorList>
    </citation>
    <scope>NUCLEOTIDE SEQUENCE [LARGE SCALE GENOMIC DNA]</scope>
    <source>
        <strain evidence="2 3">3_1_12</strain>
    </source>
</reference>
<evidence type="ECO:0000313" key="2">
    <source>
        <dbReference type="EMBL" id="EFR55514.1"/>
    </source>
</evidence>
<dbReference type="EMBL" id="EQ973217">
    <property type="protein sequence ID" value="EFR55514.1"/>
    <property type="molecule type" value="Genomic_DNA"/>
</dbReference>
<organism evidence="2 3">
    <name type="scientific">Bacteroides fragilis 3_1_12</name>
    <dbReference type="NCBI Taxonomy" id="457424"/>
    <lineage>
        <taxon>Bacteria</taxon>
        <taxon>Pseudomonadati</taxon>
        <taxon>Bacteroidota</taxon>
        <taxon>Bacteroidia</taxon>
        <taxon>Bacteroidales</taxon>
        <taxon>Bacteroidaceae</taxon>
        <taxon>Bacteroides</taxon>
    </lineage>
</organism>
<proteinExistence type="predicted"/>
<name>A0ABN0BS24_BACFG</name>